<dbReference type="Pfam" id="PF12367">
    <property type="entry name" value="PFO_beta_C"/>
    <property type="match status" value="1"/>
</dbReference>
<evidence type="ECO:0000256" key="2">
    <source>
        <dbReference type="SAM" id="Phobius"/>
    </source>
</evidence>
<keyword evidence="2" id="KW-0472">Membrane</keyword>
<gene>
    <name evidence="4" type="ORF">PVNG_04451</name>
</gene>
<name>A0A0J9U2H1_PLAVI</name>
<dbReference type="InterPro" id="IPR032686">
    <property type="entry name" value="PFO_beta_C"/>
</dbReference>
<evidence type="ECO:0000259" key="3">
    <source>
        <dbReference type="Pfam" id="PF12367"/>
    </source>
</evidence>
<evidence type="ECO:0000256" key="1">
    <source>
        <dbReference type="SAM" id="MobiDB-lite"/>
    </source>
</evidence>
<keyword evidence="2" id="KW-0812">Transmembrane</keyword>
<sequence>MAEDYTFFKDGYYFIRDEKYALTTNLYSYYAENCNKLQDKEHDYTNICIKFKKIIQFLKGKLSTGIFYRDNTHIPFVNFWLNYQLGQLSNSKFTADKFYKMIEEQDSVFFTHNFKITPHNISKNDLEDMKILYKLYNVYYDIMTMDRVITDGCTTKAKTCYTLYNNHIQTCATEVKKNFCEALIKFKDVYNTLKSEQKFTDSQQTQEQVASEGSEPISSVPTELPPEKNKMIGFAGSILGSSTVLFSIYLVKIF</sequence>
<organism evidence="4 5">
    <name type="scientific">Plasmodium vivax North Korean</name>
    <dbReference type="NCBI Taxonomy" id="1035514"/>
    <lineage>
        <taxon>Eukaryota</taxon>
        <taxon>Sar</taxon>
        <taxon>Alveolata</taxon>
        <taxon>Apicomplexa</taxon>
        <taxon>Aconoidasida</taxon>
        <taxon>Haemosporida</taxon>
        <taxon>Plasmodiidae</taxon>
        <taxon>Plasmodium</taxon>
        <taxon>Plasmodium (Plasmodium)</taxon>
    </lineage>
</organism>
<evidence type="ECO:0000313" key="5">
    <source>
        <dbReference type="Proteomes" id="UP000053239"/>
    </source>
</evidence>
<protein>
    <recommendedName>
        <fullName evidence="3">Pyruvate ferredoxin oxidoreductase beta subunit C-terminal domain-containing protein</fullName>
    </recommendedName>
</protein>
<keyword evidence="2" id="KW-1133">Transmembrane helix</keyword>
<proteinExistence type="predicted"/>
<reference evidence="4 5" key="1">
    <citation type="submission" date="2011-09" db="EMBL/GenBank/DDBJ databases">
        <title>The Genome Sequence of Plasmodium vivax North Korean.</title>
        <authorList>
            <consortium name="The Broad Institute Genome Sequencing Platform"/>
            <consortium name="The Broad Institute Genome Sequencing Center for Infectious Disease"/>
            <person name="Neafsey D."/>
            <person name="Carlton J."/>
            <person name="Barnwell J."/>
            <person name="Collins W."/>
            <person name="Escalante A."/>
            <person name="Mullikin J."/>
            <person name="Saul A."/>
            <person name="Guigo R."/>
            <person name="Camara F."/>
            <person name="Young S.K."/>
            <person name="Zeng Q."/>
            <person name="Gargeya S."/>
            <person name="Fitzgerald M."/>
            <person name="Haas B."/>
            <person name="Abouelleil A."/>
            <person name="Alvarado L."/>
            <person name="Arachchi H.M."/>
            <person name="Berlin A."/>
            <person name="Brown A."/>
            <person name="Chapman S.B."/>
            <person name="Chen Z."/>
            <person name="Dunbar C."/>
            <person name="Freedman E."/>
            <person name="Gearin G."/>
            <person name="Gellesch M."/>
            <person name="Goldberg J."/>
            <person name="Griggs A."/>
            <person name="Gujja S."/>
            <person name="Heiman D."/>
            <person name="Howarth C."/>
            <person name="Larson L."/>
            <person name="Lui A."/>
            <person name="MacDonald P.J.P."/>
            <person name="Montmayeur A."/>
            <person name="Murphy C."/>
            <person name="Neiman D."/>
            <person name="Pearson M."/>
            <person name="Priest M."/>
            <person name="Roberts A."/>
            <person name="Saif S."/>
            <person name="Shea T."/>
            <person name="Shenoy N."/>
            <person name="Sisk P."/>
            <person name="Stolte C."/>
            <person name="Sykes S."/>
            <person name="Wortman J."/>
            <person name="Nusbaum C."/>
            <person name="Birren B."/>
        </authorList>
    </citation>
    <scope>NUCLEOTIDE SEQUENCE [LARGE SCALE GENOMIC DNA]</scope>
    <source>
        <strain evidence="4 5">North Korean</strain>
    </source>
</reference>
<feature type="compositionally biased region" description="Polar residues" evidence="1">
    <location>
        <begin position="201"/>
        <end position="221"/>
    </location>
</feature>
<dbReference type="OrthoDB" id="388362at2759"/>
<feature type="region of interest" description="Disordered" evidence="1">
    <location>
        <begin position="201"/>
        <end position="224"/>
    </location>
</feature>
<evidence type="ECO:0000313" key="4">
    <source>
        <dbReference type="EMBL" id="KNA02220.1"/>
    </source>
</evidence>
<feature type="transmembrane region" description="Helical" evidence="2">
    <location>
        <begin position="231"/>
        <end position="251"/>
    </location>
</feature>
<dbReference type="Proteomes" id="UP000053239">
    <property type="component" value="Unassembled WGS sequence"/>
</dbReference>
<accession>A0A0J9U2H1</accession>
<dbReference type="AlphaFoldDB" id="A0A0J9U2H1"/>
<feature type="domain" description="Pyruvate ferredoxin oxidoreductase beta subunit C-terminal" evidence="3">
    <location>
        <begin position="25"/>
        <end position="75"/>
    </location>
</feature>
<dbReference type="EMBL" id="KQ235190">
    <property type="protein sequence ID" value="KNA02220.1"/>
    <property type="molecule type" value="Genomic_DNA"/>
</dbReference>